<feature type="domain" description="Peptidase M48" evidence="8">
    <location>
        <begin position="124"/>
        <end position="204"/>
    </location>
</feature>
<dbReference type="Gene3D" id="3.30.2010.10">
    <property type="entry name" value="Metalloproteases ('zincins'), catalytic domain"/>
    <property type="match status" value="1"/>
</dbReference>
<dbReference type="GO" id="GO:0004222">
    <property type="term" value="F:metalloendopeptidase activity"/>
    <property type="evidence" value="ECO:0007669"/>
    <property type="project" value="InterPro"/>
</dbReference>
<keyword evidence="7" id="KW-1133">Transmembrane helix</keyword>
<proteinExistence type="inferred from homology"/>
<evidence type="ECO:0000313" key="10">
    <source>
        <dbReference type="Proteomes" id="UP000662939"/>
    </source>
</evidence>
<name>A0A895XTN9_9ACTN</name>
<evidence type="ECO:0000259" key="8">
    <source>
        <dbReference type="Pfam" id="PF01435"/>
    </source>
</evidence>
<evidence type="ECO:0000256" key="2">
    <source>
        <dbReference type="ARBA" id="ARBA00022723"/>
    </source>
</evidence>
<dbReference type="PANTHER" id="PTHR34978">
    <property type="entry name" value="POSSIBLE SENSOR-TRANSDUCER PROTEIN BLAR"/>
    <property type="match status" value="1"/>
</dbReference>
<keyword evidence="1 6" id="KW-0645">Protease</keyword>
<feature type="transmembrane region" description="Helical" evidence="7">
    <location>
        <begin position="276"/>
        <end position="295"/>
    </location>
</feature>
<keyword evidence="3 6" id="KW-0378">Hydrolase</keyword>
<gene>
    <name evidence="9" type="ORF">JQS30_07185</name>
</gene>
<comment type="similarity">
    <text evidence="6">Belongs to the peptidase M48 family.</text>
</comment>
<evidence type="ECO:0000256" key="4">
    <source>
        <dbReference type="ARBA" id="ARBA00022833"/>
    </source>
</evidence>
<keyword evidence="7" id="KW-0812">Transmembrane</keyword>
<dbReference type="KEGG" id="nav:JQS30_07185"/>
<dbReference type="PANTHER" id="PTHR34978:SF3">
    <property type="entry name" value="SLR0241 PROTEIN"/>
    <property type="match status" value="1"/>
</dbReference>
<protein>
    <submittedName>
        <fullName evidence="9">M56 family metallopeptidase</fullName>
    </submittedName>
</protein>
<dbReference type="CDD" id="cd07326">
    <property type="entry name" value="M56_BlaR1_MecR1_like"/>
    <property type="match status" value="1"/>
</dbReference>
<keyword evidence="5 6" id="KW-0482">Metalloprotease</keyword>
<sequence length="296" mass="31378">MIITGLGLTALAIALAWPVPRVLARARWPQRDPIAAIIVWQAIGLAGGLSLIGAPLIYALSPLDHHLPSSLAAFARQTLAGEPFAHLTAPHIAALAIAAALSAQLTIALAISALRTRRQRQQHRDSVALLARDDPDRPETIVIDHDRPAAYCVPGSPPLLVVTSGMRDTFAKGELDAVIAHEYAHLNYRHDILALPFMAWNQALPWIPSTAVARSSVSQLIEMMADDRASRTCDADTLAHAISLAAGSHSGPEHNEATRVARLTDPLPPLSMPGRALALMAAIALVAVPTVALAIV</sequence>
<dbReference type="RefSeq" id="WP_213172680.1">
    <property type="nucleotide sequence ID" value="NZ_CP070496.1"/>
</dbReference>
<dbReference type="EMBL" id="CP070496">
    <property type="protein sequence ID" value="QSB06669.1"/>
    <property type="molecule type" value="Genomic_DNA"/>
</dbReference>
<evidence type="ECO:0000256" key="6">
    <source>
        <dbReference type="RuleBase" id="RU003983"/>
    </source>
</evidence>
<keyword evidence="10" id="KW-1185">Reference proteome</keyword>
<evidence type="ECO:0000256" key="3">
    <source>
        <dbReference type="ARBA" id="ARBA00022801"/>
    </source>
</evidence>
<keyword evidence="7" id="KW-0472">Membrane</keyword>
<dbReference type="Proteomes" id="UP000662939">
    <property type="component" value="Chromosome"/>
</dbReference>
<keyword evidence="4 6" id="KW-0862">Zinc</keyword>
<comment type="cofactor">
    <cofactor evidence="6">
        <name>Zn(2+)</name>
        <dbReference type="ChEBI" id="CHEBI:29105"/>
    </cofactor>
    <text evidence="6">Binds 1 zinc ion per subunit.</text>
</comment>
<evidence type="ECO:0000313" key="9">
    <source>
        <dbReference type="EMBL" id="QSB06669.1"/>
    </source>
</evidence>
<dbReference type="InterPro" id="IPR001915">
    <property type="entry name" value="Peptidase_M48"/>
</dbReference>
<evidence type="ECO:0000256" key="5">
    <source>
        <dbReference type="ARBA" id="ARBA00023049"/>
    </source>
</evidence>
<dbReference type="Pfam" id="PF01435">
    <property type="entry name" value="Peptidase_M48"/>
    <property type="match status" value="1"/>
</dbReference>
<feature type="transmembrane region" description="Helical" evidence="7">
    <location>
        <begin position="92"/>
        <end position="114"/>
    </location>
</feature>
<organism evidence="9 10">
    <name type="scientific">Natronoglycomyces albus</name>
    <dbReference type="NCBI Taxonomy" id="2811108"/>
    <lineage>
        <taxon>Bacteria</taxon>
        <taxon>Bacillati</taxon>
        <taxon>Actinomycetota</taxon>
        <taxon>Actinomycetes</taxon>
        <taxon>Glycomycetales</taxon>
        <taxon>Glycomycetaceae</taxon>
        <taxon>Natronoglycomyces</taxon>
    </lineage>
</organism>
<feature type="transmembrane region" description="Helical" evidence="7">
    <location>
        <begin position="36"/>
        <end position="60"/>
    </location>
</feature>
<evidence type="ECO:0000256" key="7">
    <source>
        <dbReference type="SAM" id="Phobius"/>
    </source>
</evidence>
<feature type="transmembrane region" description="Helical" evidence="7">
    <location>
        <begin position="6"/>
        <end position="24"/>
    </location>
</feature>
<evidence type="ECO:0000256" key="1">
    <source>
        <dbReference type="ARBA" id="ARBA00022670"/>
    </source>
</evidence>
<reference evidence="9" key="1">
    <citation type="submission" date="2021-02" db="EMBL/GenBank/DDBJ databases">
        <title>Natronoglycomyces albus gen. nov., sp. nov, a haloalkaliphilic actinobacterium from a soda solonchak soil.</title>
        <authorList>
            <person name="Sorokin D.Y."/>
            <person name="Khijniak T.V."/>
            <person name="Zakharycheva A.P."/>
            <person name="Boueva O.V."/>
            <person name="Ariskina E.V."/>
            <person name="Hahnke R.L."/>
            <person name="Bunk B."/>
            <person name="Sproer C."/>
            <person name="Schumann P."/>
            <person name="Evtushenko L.I."/>
            <person name="Kublanov I.V."/>
        </authorList>
    </citation>
    <scope>NUCLEOTIDE SEQUENCE</scope>
    <source>
        <strain evidence="9">DSM 106290</strain>
    </source>
</reference>
<dbReference type="GO" id="GO:0006508">
    <property type="term" value="P:proteolysis"/>
    <property type="evidence" value="ECO:0007669"/>
    <property type="project" value="UniProtKB-KW"/>
</dbReference>
<dbReference type="AlphaFoldDB" id="A0A895XTN9"/>
<accession>A0A895XTN9</accession>
<keyword evidence="2" id="KW-0479">Metal-binding</keyword>
<dbReference type="GO" id="GO:0046872">
    <property type="term" value="F:metal ion binding"/>
    <property type="evidence" value="ECO:0007669"/>
    <property type="project" value="UniProtKB-KW"/>
</dbReference>
<dbReference type="InterPro" id="IPR052173">
    <property type="entry name" value="Beta-lactam_resp_regulator"/>
</dbReference>